<evidence type="ECO:0000313" key="4">
    <source>
        <dbReference type="WBParaSite" id="EVEC_0000584701-mRNA-1"/>
    </source>
</evidence>
<dbReference type="OrthoDB" id="5919113at2759"/>
<sequence length="102" mass="11466">MSATYARSDYNDENLHCRDGSLLRKKREQWAKEKAELDSWFPFGSPGGGAPNKKYEPISPVQPEKPENRPSSCRSNGDSGRWSDSENVGPMMIAGYLARRTD</sequence>
<evidence type="ECO:0000256" key="1">
    <source>
        <dbReference type="SAM" id="MobiDB-lite"/>
    </source>
</evidence>
<accession>A0A0N4V6G2</accession>
<proteinExistence type="predicted"/>
<reference evidence="2 3" key="2">
    <citation type="submission" date="2018-10" db="EMBL/GenBank/DDBJ databases">
        <authorList>
            <consortium name="Pathogen Informatics"/>
        </authorList>
    </citation>
    <scope>NUCLEOTIDE SEQUENCE [LARGE SCALE GENOMIC DNA]</scope>
</reference>
<evidence type="ECO:0000313" key="3">
    <source>
        <dbReference type="Proteomes" id="UP000274131"/>
    </source>
</evidence>
<gene>
    <name evidence="2" type="ORF">EVEC_LOCUS5458</name>
</gene>
<protein>
    <submittedName>
        <fullName evidence="2 4">Uncharacterized protein</fullName>
    </submittedName>
</protein>
<feature type="compositionally biased region" description="Polar residues" evidence="1">
    <location>
        <begin position="69"/>
        <end position="78"/>
    </location>
</feature>
<evidence type="ECO:0000313" key="2">
    <source>
        <dbReference type="EMBL" id="VDD90707.1"/>
    </source>
</evidence>
<dbReference type="EMBL" id="UXUI01008172">
    <property type="protein sequence ID" value="VDD90707.1"/>
    <property type="molecule type" value="Genomic_DNA"/>
</dbReference>
<dbReference type="Proteomes" id="UP000274131">
    <property type="component" value="Unassembled WGS sequence"/>
</dbReference>
<keyword evidence="3" id="KW-1185">Reference proteome</keyword>
<reference evidence="4" key="1">
    <citation type="submission" date="2017-02" db="UniProtKB">
        <authorList>
            <consortium name="WormBaseParasite"/>
        </authorList>
    </citation>
    <scope>IDENTIFICATION</scope>
</reference>
<feature type="region of interest" description="Disordered" evidence="1">
    <location>
        <begin position="36"/>
        <end position="102"/>
    </location>
</feature>
<organism evidence="4">
    <name type="scientific">Enterobius vermicularis</name>
    <name type="common">Human pinworm</name>
    <dbReference type="NCBI Taxonomy" id="51028"/>
    <lineage>
        <taxon>Eukaryota</taxon>
        <taxon>Metazoa</taxon>
        <taxon>Ecdysozoa</taxon>
        <taxon>Nematoda</taxon>
        <taxon>Chromadorea</taxon>
        <taxon>Rhabditida</taxon>
        <taxon>Spirurina</taxon>
        <taxon>Oxyuridomorpha</taxon>
        <taxon>Oxyuroidea</taxon>
        <taxon>Oxyuridae</taxon>
        <taxon>Enterobius</taxon>
    </lineage>
</organism>
<dbReference type="WBParaSite" id="EVEC_0000584701-mRNA-1">
    <property type="protein sequence ID" value="EVEC_0000584701-mRNA-1"/>
    <property type="gene ID" value="EVEC_0000584701"/>
</dbReference>
<dbReference type="AlphaFoldDB" id="A0A0N4V6G2"/>
<name>A0A0N4V6G2_ENTVE</name>